<feature type="domain" description="UDP-glucose/GDP-mannose dehydrogenase N-terminal" evidence="3">
    <location>
        <begin position="6"/>
        <end position="186"/>
    </location>
</feature>
<dbReference type="PANTHER" id="PTHR43491">
    <property type="entry name" value="UDP-N-ACETYL-D-MANNOSAMINE DEHYDROGENASE"/>
    <property type="match status" value="1"/>
</dbReference>
<dbReference type="PANTHER" id="PTHR43491:SF2">
    <property type="entry name" value="UDP-N-ACETYL-D-MANNOSAMINE DEHYDROGENASE"/>
    <property type="match status" value="1"/>
</dbReference>
<gene>
    <name evidence="4" type="ORF">METZ01_LOCUS419393</name>
</gene>
<organism evidence="4">
    <name type="scientific">marine metagenome</name>
    <dbReference type="NCBI Taxonomy" id="408172"/>
    <lineage>
        <taxon>unclassified sequences</taxon>
        <taxon>metagenomes</taxon>
        <taxon>ecological metagenomes</taxon>
    </lineage>
</organism>
<dbReference type="SUPFAM" id="SSF48179">
    <property type="entry name" value="6-phosphogluconate dehydrogenase C-terminal domain-like"/>
    <property type="match status" value="1"/>
</dbReference>
<evidence type="ECO:0008006" key="5">
    <source>
        <dbReference type="Google" id="ProtNLM"/>
    </source>
</evidence>
<dbReference type="InterPro" id="IPR028359">
    <property type="entry name" value="UDP_ManNAc/GlcNAc_DH"/>
</dbReference>
<dbReference type="Pfam" id="PF00984">
    <property type="entry name" value="UDPG_MGDP_dh"/>
    <property type="match status" value="1"/>
</dbReference>
<accession>A0A382X6P3</accession>
<dbReference type="GO" id="GO:0051287">
    <property type="term" value="F:NAD binding"/>
    <property type="evidence" value="ECO:0007669"/>
    <property type="project" value="InterPro"/>
</dbReference>
<dbReference type="InterPro" id="IPR017476">
    <property type="entry name" value="UDP-Glc/GDP-Man"/>
</dbReference>
<protein>
    <recommendedName>
        <fullName evidence="5">UDP-glucose/GDP-mannose dehydrogenase N-terminal domain-containing protein</fullName>
    </recommendedName>
</protein>
<name>A0A382X6P3_9ZZZZ</name>
<dbReference type="PIRSF" id="PIRSF500136">
    <property type="entry name" value="UDP_ManNAc_DH"/>
    <property type="match status" value="1"/>
</dbReference>
<dbReference type="GO" id="GO:0016616">
    <property type="term" value="F:oxidoreductase activity, acting on the CH-OH group of donors, NAD or NADP as acceptor"/>
    <property type="evidence" value="ECO:0007669"/>
    <property type="project" value="InterPro"/>
</dbReference>
<dbReference type="EMBL" id="UINC01165248">
    <property type="protein sequence ID" value="SVD66539.1"/>
    <property type="molecule type" value="Genomic_DNA"/>
</dbReference>
<comment type="similarity">
    <text evidence="1">Belongs to the UDP-glucose/GDP-mannose dehydrogenase family.</text>
</comment>
<dbReference type="GO" id="GO:0016628">
    <property type="term" value="F:oxidoreductase activity, acting on the CH-CH group of donors, NAD or NADP as acceptor"/>
    <property type="evidence" value="ECO:0007669"/>
    <property type="project" value="InterPro"/>
</dbReference>
<dbReference type="AlphaFoldDB" id="A0A382X6P3"/>
<dbReference type="PIRSF" id="PIRSF000124">
    <property type="entry name" value="UDPglc_GDPman_dh"/>
    <property type="match status" value="1"/>
</dbReference>
<dbReference type="InterPro" id="IPR014026">
    <property type="entry name" value="UDP-Glc/GDP-Man_DH_dimer"/>
</dbReference>
<proteinExistence type="inferred from homology"/>
<reference evidence="4" key="1">
    <citation type="submission" date="2018-05" db="EMBL/GenBank/DDBJ databases">
        <authorList>
            <person name="Lanie J.A."/>
            <person name="Ng W.-L."/>
            <person name="Kazmierczak K.M."/>
            <person name="Andrzejewski T.M."/>
            <person name="Davidsen T.M."/>
            <person name="Wayne K.J."/>
            <person name="Tettelin H."/>
            <person name="Glass J.I."/>
            <person name="Rusch D."/>
            <person name="Podicherti R."/>
            <person name="Tsui H.-C.T."/>
            <person name="Winkler M.E."/>
        </authorList>
    </citation>
    <scope>NUCLEOTIDE SEQUENCE</scope>
</reference>
<evidence type="ECO:0000259" key="2">
    <source>
        <dbReference type="Pfam" id="PF00984"/>
    </source>
</evidence>
<sequence length="266" mass="29091">MNPKSMCVVGMGYVGLPLAVALSDHYDVTGFDVSNRRIISLKEGIDTNMIISSESLSKSDIDFTEKADCLQRADMIIVTVPTPVNLDSSPDVKYLKKVSETIGKQLALVDRNHLKCPIILYESTTYPGCTEEVCKPIIEKYSHLKCGEGFRLGYSPERTNFGDSEHDLSSVVKVVSGQDDQTTEDIAAVYSTIVGAGVYMAPNIRTAEAAKLIENVQRDLNIALVNELAIVFDHLDLDSTEVFKAAATKWNFVPFKPGLVGGHCIP</sequence>
<dbReference type="GO" id="GO:0000271">
    <property type="term" value="P:polysaccharide biosynthetic process"/>
    <property type="evidence" value="ECO:0007669"/>
    <property type="project" value="InterPro"/>
</dbReference>
<evidence type="ECO:0000313" key="4">
    <source>
        <dbReference type="EMBL" id="SVD66539.1"/>
    </source>
</evidence>
<dbReference type="Gene3D" id="3.40.50.720">
    <property type="entry name" value="NAD(P)-binding Rossmann-like Domain"/>
    <property type="match status" value="2"/>
</dbReference>
<dbReference type="NCBIfam" id="TIGR03026">
    <property type="entry name" value="NDP-sugDHase"/>
    <property type="match status" value="1"/>
</dbReference>
<dbReference type="InterPro" id="IPR001732">
    <property type="entry name" value="UDP-Glc/GDP-Man_DH_N"/>
</dbReference>
<feature type="non-terminal residue" evidence="4">
    <location>
        <position position="266"/>
    </location>
</feature>
<feature type="domain" description="UDP-glucose/GDP-mannose dehydrogenase dimerisation" evidence="2">
    <location>
        <begin position="205"/>
        <end position="266"/>
    </location>
</feature>
<evidence type="ECO:0000259" key="3">
    <source>
        <dbReference type="Pfam" id="PF03721"/>
    </source>
</evidence>
<dbReference type="InterPro" id="IPR008927">
    <property type="entry name" value="6-PGluconate_DH-like_C_sf"/>
</dbReference>
<dbReference type="SUPFAM" id="SSF51735">
    <property type="entry name" value="NAD(P)-binding Rossmann-fold domains"/>
    <property type="match status" value="1"/>
</dbReference>
<evidence type="ECO:0000256" key="1">
    <source>
        <dbReference type="ARBA" id="ARBA00006601"/>
    </source>
</evidence>
<dbReference type="Pfam" id="PF03721">
    <property type="entry name" value="UDPG_MGDP_dh_N"/>
    <property type="match status" value="1"/>
</dbReference>
<dbReference type="InterPro" id="IPR036291">
    <property type="entry name" value="NAD(P)-bd_dom_sf"/>
</dbReference>